<dbReference type="PRINTS" id="PR00598">
    <property type="entry name" value="HTHMARR"/>
</dbReference>
<dbReference type="Proteomes" id="UP000033673">
    <property type="component" value="Unassembled WGS sequence"/>
</dbReference>
<dbReference type="InterPro" id="IPR036388">
    <property type="entry name" value="WH-like_DNA-bd_sf"/>
</dbReference>
<dbReference type="Gene3D" id="1.10.10.10">
    <property type="entry name" value="Winged helix-like DNA-binding domain superfamily/Winged helix DNA-binding domain"/>
    <property type="match status" value="1"/>
</dbReference>
<organism evidence="5 6">
    <name type="scientific">Vibrio galatheae</name>
    <dbReference type="NCBI Taxonomy" id="579748"/>
    <lineage>
        <taxon>Bacteria</taxon>
        <taxon>Pseudomonadati</taxon>
        <taxon>Pseudomonadota</taxon>
        <taxon>Gammaproteobacteria</taxon>
        <taxon>Vibrionales</taxon>
        <taxon>Vibrionaceae</taxon>
        <taxon>Vibrio</taxon>
    </lineage>
</organism>
<feature type="domain" description="HTH marR-type" evidence="4">
    <location>
        <begin position="1"/>
        <end position="137"/>
    </location>
</feature>
<dbReference type="EMBL" id="JXXV01000012">
    <property type="protein sequence ID" value="KJY83985.1"/>
    <property type="molecule type" value="Genomic_DNA"/>
</dbReference>
<dbReference type="AlphaFoldDB" id="A0A0F4NLC8"/>
<dbReference type="GO" id="GO:0003677">
    <property type="term" value="F:DNA binding"/>
    <property type="evidence" value="ECO:0007669"/>
    <property type="project" value="UniProtKB-KW"/>
</dbReference>
<evidence type="ECO:0000313" key="5">
    <source>
        <dbReference type="EMBL" id="KJY83985.1"/>
    </source>
</evidence>
<dbReference type="PATRIC" id="fig|579748.3.peg.1348"/>
<proteinExistence type="predicted"/>
<reference evidence="5 6" key="1">
    <citation type="journal article" date="2015" name="BMC Genomics">
        <title>Genome mining reveals unlocked bioactive potential of marine Gram-negative bacteria.</title>
        <authorList>
            <person name="Machado H."/>
            <person name="Sonnenschein E.C."/>
            <person name="Melchiorsen J."/>
            <person name="Gram L."/>
        </authorList>
    </citation>
    <scope>NUCLEOTIDE SEQUENCE [LARGE SCALE GENOMIC DNA]</scope>
    <source>
        <strain evidence="5 6">S2757</strain>
    </source>
</reference>
<keyword evidence="1" id="KW-0805">Transcription regulation</keyword>
<dbReference type="SMART" id="SM00347">
    <property type="entry name" value="HTH_MARR"/>
    <property type="match status" value="1"/>
</dbReference>
<keyword evidence="6" id="KW-1185">Reference proteome</keyword>
<dbReference type="RefSeq" id="WP_045954907.1">
    <property type="nucleotide sequence ID" value="NZ_JXXV01000012.1"/>
</dbReference>
<evidence type="ECO:0000259" key="4">
    <source>
        <dbReference type="PROSITE" id="PS50995"/>
    </source>
</evidence>
<keyword evidence="3" id="KW-0804">Transcription</keyword>
<evidence type="ECO:0000256" key="1">
    <source>
        <dbReference type="ARBA" id="ARBA00023015"/>
    </source>
</evidence>
<keyword evidence="2" id="KW-0238">DNA-binding</keyword>
<dbReference type="SUPFAM" id="SSF46785">
    <property type="entry name" value="Winged helix' DNA-binding domain"/>
    <property type="match status" value="1"/>
</dbReference>
<evidence type="ECO:0000313" key="6">
    <source>
        <dbReference type="Proteomes" id="UP000033673"/>
    </source>
</evidence>
<dbReference type="GO" id="GO:0003700">
    <property type="term" value="F:DNA-binding transcription factor activity"/>
    <property type="evidence" value="ECO:0007669"/>
    <property type="project" value="InterPro"/>
</dbReference>
<dbReference type="Pfam" id="PF01047">
    <property type="entry name" value="MarR"/>
    <property type="match status" value="1"/>
</dbReference>
<dbReference type="InterPro" id="IPR000835">
    <property type="entry name" value="HTH_MarR-typ"/>
</dbReference>
<dbReference type="OrthoDB" id="5327581at2"/>
<dbReference type="PANTHER" id="PTHR42756:SF1">
    <property type="entry name" value="TRANSCRIPTIONAL REPRESSOR OF EMRAB OPERON"/>
    <property type="match status" value="1"/>
</dbReference>
<sequence>MSDYEKSLGHWIKRFYLLTTQAMESELTKYGLGRTQWYILYHIAEVGTLAQRELQTILNVESATLTPLVAALVKKGWVIQYPSVSDRRSKVLELTKEGVSHFSSIPNPIINIRSKAMAGLDTVQIENARKVIEQAVKNLEK</sequence>
<dbReference type="PANTHER" id="PTHR42756">
    <property type="entry name" value="TRANSCRIPTIONAL REGULATOR, MARR"/>
    <property type="match status" value="1"/>
</dbReference>
<dbReference type="PROSITE" id="PS50995">
    <property type="entry name" value="HTH_MARR_2"/>
    <property type="match status" value="1"/>
</dbReference>
<evidence type="ECO:0000256" key="3">
    <source>
        <dbReference type="ARBA" id="ARBA00023163"/>
    </source>
</evidence>
<name>A0A0F4NLC8_9VIBR</name>
<dbReference type="InterPro" id="IPR036390">
    <property type="entry name" value="WH_DNA-bd_sf"/>
</dbReference>
<protein>
    <recommendedName>
        <fullName evidence="4">HTH marR-type domain-containing protein</fullName>
    </recommendedName>
</protein>
<gene>
    <name evidence="5" type="ORF">TW81_06580</name>
</gene>
<accession>A0A0F4NLC8</accession>
<comment type="caution">
    <text evidence="5">The sequence shown here is derived from an EMBL/GenBank/DDBJ whole genome shotgun (WGS) entry which is preliminary data.</text>
</comment>
<dbReference type="STRING" id="579748.TW81_06580"/>
<evidence type="ECO:0000256" key="2">
    <source>
        <dbReference type="ARBA" id="ARBA00023125"/>
    </source>
</evidence>